<dbReference type="PROSITE" id="PS51257">
    <property type="entry name" value="PROKAR_LIPOPROTEIN"/>
    <property type="match status" value="1"/>
</dbReference>
<accession>W6M2I2</accession>
<dbReference type="RefSeq" id="WP_048671082.1">
    <property type="nucleotide sequence ID" value="NZ_CBTJ020000025.1"/>
</dbReference>
<dbReference type="InterPro" id="IPR017477">
    <property type="entry name" value="PEP-CTERM_polysacc_export"/>
</dbReference>
<feature type="domain" description="Polysaccharide export protein N-terminal" evidence="2">
    <location>
        <begin position="47"/>
        <end position="121"/>
    </location>
</feature>
<dbReference type="Pfam" id="PF02563">
    <property type="entry name" value="Poly_export"/>
    <property type="match status" value="1"/>
</dbReference>
<reference evidence="3" key="2">
    <citation type="submission" date="2014-03" db="EMBL/GenBank/DDBJ databases">
        <title>Candidatus Competibacter-lineage genomes retrieved from metagenomes reveal functional metabolic diversity.</title>
        <authorList>
            <person name="McIlroy S.J."/>
            <person name="Albertsen M."/>
            <person name="Andresen E.K."/>
            <person name="Saunders A.M."/>
            <person name="Kristiansen R."/>
            <person name="Stokholm-Bjerregaard M."/>
            <person name="Nielsen K.L."/>
            <person name="Nielsen P.H."/>
        </authorList>
    </citation>
    <scope>NUCLEOTIDE SEQUENCE</scope>
    <source>
        <strain evidence="3">Run_A_D11</strain>
    </source>
</reference>
<dbReference type="Proteomes" id="UP000035760">
    <property type="component" value="Unassembled WGS sequence"/>
</dbReference>
<dbReference type="PANTHER" id="PTHR33619">
    <property type="entry name" value="POLYSACCHARIDE EXPORT PROTEIN GFCE-RELATED"/>
    <property type="match status" value="1"/>
</dbReference>
<dbReference type="AlphaFoldDB" id="W6M2I2"/>
<dbReference type="STRING" id="1400863.BN873_20036"/>
<sequence length="229" mass="24594">MEKRRLWVGGAAIALSLGITLLLGACARQQQAGLPPSTNYSSHTSSPDTYNYQIGPGDQVQIFVWRNPEVSQSVVVRPDGKITTPLVEDLQASGKTPNQLARDMEKALETYIRQPIVTVIVAGGIGPYSEQIRVIGQVGGGSQQGGGGRVAGAQARAIAYRYKMTLLDVMVAVGGLSEFAAGNNTKLVRVVEGKQQEYQVRLEDLLNGDITANVDIFPGDILIIPEAWF</sequence>
<dbReference type="NCBIfam" id="TIGR03027">
    <property type="entry name" value="pepcterm_export"/>
    <property type="match status" value="1"/>
</dbReference>
<dbReference type="EMBL" id="CBTJ020000025">
    <property type="protein sequence ID" value="CDI01712.1"/>
    <property type="molecule type" value="Genomic_DNA"/>
</dbReference>
<organism evidence="3 4">
    <name type="scientific">Candidatus Competibacter denitrificans Run_A_D11</name>
    <dbReference type="NCBI Taxonomy" id="1400863"/>
    <lineage>
        <taxon>Bacteria</taxon>
        <taxon>Pseudomonadati</taxon>
        <taxon>Pseudomonadota</taxon>
        <taxon>Gammaproteobacteria</taxon>
        <taxon>Candidatus Competibacteraceae</taxon>
        <taxon>Candidatus Competibacter</taxon>
    </lineage>
</organism>
<dbReference type="PANTHER" id="PTHR33619:SF3">
    <property type="entry name" value="POLYSACCHARIDE EXPORT PROTEIN GFCE-RELATED"/>
    <property type="match status" value="1"/>
</dbReference>
<evidence type="ECO:0000313" key="3">
    <source>
        <dbReference type="EMBL" id="CDI01712.1"/>
    </source>
</evidence>
<protein>
    <submittedName>
        <fullName evidence="3">Polysaccharide export protein</fullName>
    </submittedName>
</protein>
<keyword evidence="1" id="KW-0732">Signal</keyword>
<evidence type="ECO:0000256" key="1">
    <source>
        <dbReference type="ARBA" id="ARBA00022729"/>
    </source>
</evidence>
<dbReference type="Gene3D" id="3.30.1950.10">
    <property type="entry name" value="wza like domain"/>
    <property type="match status" value="1"/>
</dbReference>
<name>W6M2I2_9GAMM</name>
<dbReference type="InterPro" id="IPR003715">
    <property type="entry name" value="Poly_export_N"/>
</dbReference>
<reference evidence="3" key="1">
    <citation type="submission" date="2013-07" db="EMBL/GenBank/DDBJ databases">
        <authorList>
            <person name="McIlroy S."/>
        </authorList>
    </citation>
    <scope>NUCLEOTIDE SEQUENCE [LARGE SCALE GENOMIC DNA]</scope>
    <source>
        <strain evidence="3">Run_A_D11</strain>
    </source>
</reference>
<evidence type="ECO:0000313" key="4">
    <source>
        <dbReference type="Proteomes" id="UP000035760"/>
    </source>
</evidence>
<gene>
    <name evidence="3" type="ORF">BN873_20036</name>
</gene>
<dbReference type="InterPro" id="IPR049712">
    <property type="entry name" value="Poly_export"/>
</dbReference>
<proteinExistence type="predicted"/>
<dbReference type="GO" id="GO:0015159">
    <property type="term" value="F:polysaccharide transmembrane transporter activity"/>
    <property type="evidence" value="ECO:0007669"/>
    <property type="project" value="InterPro"/>
</dbReference>
<comment type="caution">
    <text evidence="3">The sequence shown here is derived from an EMBL/GenBank/DDBJ whole genome shotgun (WGS) entry which is preliminary data.</text>
</comment>
<dbReference type="Gene3D" id="3.10.560.10">
    <property type="entry name" value="Outer membrane lipoprotein wza domain like"/>
    <property type="match status" value="1"/>
</dbReference>
<evidence type="ECO:0000259" key="2">
    <source>
        <dbReference type="Pfam" id="PF02563"/>
    </source>
</evidence>
<keyword evidence="4" id="KW-1185">Reference proteome</keyword>
<dbReference type="OrthoDB" id="9808421at2"/>